<protein>
    <submittedName>
        <fullName evidence="3">Uncharacterized protein</fullName>
    </submittedName>
</protein>
<proteinExistence type="predicted"/>
<dbReference type="InterPro" id="IPR036470">
    <property type="entry name" value="Elicitin_sf"/>
</dbReference>
<dbReference type="Proteomes" id="UP000285430">
    <property type="component" value="Unassembled WGS sequence"/>
</dbReference>
<sequence>MKSRVLFTAALVASASAQQDASKKCVESVMTVFALGALMPEMQVCSTDSGVPIELTAYPKDADIAKVVATKSCTVWWDGVVVQVKAISPPCDFPVEGGSVVSTAKFNWGLKDMYAYAKALGDIKRVLTSIDWSHAWKFRRLRLAFKILAALVTFAFAMRRPVHVQDQLYHEVLSDDYSDNPFHFNFDDDHLRQPIIPLSKEAKLARRRAQIAKSAQKHRLRIREEIEALQTQQVQLEAALARATLWWKEAATRERDARAASETINKHLRQMLRQTKSCAKHWRDYKQEMQQSPTIIYHPPTTNSN</sequence>
<evidence type="ECO:0000313" key="4">
    <source>
        <dbReference type="Proteomes" id="UP000285430"/>
    </source>
</evidence>
<feature type="signal peptide" evidence="2">
    <location>
        <begin position="1"/>
        <end position="17"/>
    </location>
</feature>
<dbReference type="EMBL" id="QUTH01004132">
    <property type="protein sequence ID" value="RHZ15413.1"/>
    <property type="molecule type" value="Genomic_DNA"/>
</dbReference>
<dbReference type="VEuPathDB" id="FungiDB:H257_15949"/>
<dbReference type="VEuPathDB" id="FungiDB:H257_15440"/>
<dbReference type="AlphaFoldDB" id="A0A3R7B1L1"/>
<dbReference type="Gene3D" id="1.10.239.10">
    <property type="entry name" value="Elicitin domain"/>
    <property type="match status" value="1"/>
</dbReference>
<feature type="coiled-coil region" evidence="1">
    <location>
        <begin position="212"/>
        <end position="239"/>
    </location>
</feature>
<comment type="caution">
    <text evidence="3">The sequence shown here is derived from an EMBL/GenBank/DDBJ whole genome shotgun (WGS) entry which is preliminary data.</text>
</comment>
<organism evidence="3 4">
    <name type="scientific">Aphanomyces astaci</name>
    <name type="common">Crayfish plague agent</name>
    <dbReference type="NCBI Taxonomy" id="112090"/>
    <lineage>
        <taxon>Eukaryota</taxon>
        <taxon>Sar</taxon>
        <taxon>Stramenopiles</taxon>
        <taxon>Oomycota</taxon>
        <taxon>Saprolegniomycetes</taxon>
        <taxon>Saprolegniales</taxon>
        <taxon>Verrucalvaceae</taxon>
        <taxon>Aphanomyces</taxon>
    </lineage>
</organism>
<gene>
    <name evidence="3" type="ORF">DYB37_012524</name>
</gene>
<accession>A0A3R7B1L1</accession>
<evidence type="ECO:0000256" key="2">
    <source>
        <dbReference type="SAM" id="SignalP"/>
    </source>
</evidence>
<evidence type="ECO:0000313" key="3">
    <source>
        <dbReference type="EMBL" id="RHZ15413.1"/>
    </source>
</evidence>
<dbReference type="GO" id="GO:0005576">
    <property type="term" value="C:extracellular region"/>
    <property type="evidence" value="ECO:0007669"/>
    <property type="project" value="InterPro"/>
</dbReference>
<feature type="chain" id="PRO_5018784204" evidence="2">
    <location>
        <begin position="18"/>
        <end position="305"/>
    </location>
</feature>
<evidence type="ECO:0000256" key="1">
    <source>
        <dbReference type="SAM" id="Coils"/>
    </source>
</evidence>
<keyword evidence="2" id="KW-0732">Signal</keyword>
<keyword evidence="1" id="KW-0175">Coiled coil</keyword>
<name>A0A3R7B1L1_APHAT</name>
<reference evidence="3 4" key="1">
    <citation type="submission" date="2018-08" db="EMBL/GenBank/DDBJ databases">
        <title>Aphanomyces genome sequencing and annotation.</title>
        <authorList>
            <person name="Minardi D."/>
            <person name="Oidtmann B."/>
            <person name="Van Der Giezen M."/>
            <person name="Studholme D.J."/>
        </authorList>
    </citation>
    <scope>NUCLEOTIDE SEQUENCE [LARGE SCALE GENOMIC DNA]</scope>
    <source>
        <strain evidence="3 4">Da</strain>
    </source>
</reference>